<comment type="caution">
    <text evidence="2">The sequence shown here is derived from an EMBL/GenBank/DDBJ whole genome shotgun (WGS) entry which is preliminary data.</text>
</comment>
<evidence type="ECO:0000313" key="2">
    <source>
        <dbReference type="EMBL" id="GFU25029.1"/>
    </source>
</evidence>
<keyword evidence="1" id="KW-0732">Signal</keyword>
<keyword evidence="3" id="KW-1185">Reference proteome</keyword>
<protein>
    <submittedName>
        <fullName evidence="2">Uncharacterized protein</fullName>
    </submittedName>
</protein>
<organism evidence="2 3">
    <name type="scientific">Nephila pilipes</name>
    <name type="common">Giant wood spider</name>
    <name type="synonym">Nephila maculata</name>
    <dbReference type="NCBI Taxonomy" id="299642"/>
    <lineage>
        <taxon>Eukaryota</taxon>
        <taxon>Metazoa</taxon>
        <taxon>Ecdysozoa</taxon>
        <taxon>Arthropoda</taxon>
        <taxon>Chelicerata</taxon>
        <taxon>Arachnida</taxon>
        <taxon>Araneae</taxon>
        <taxon>Araneomorphae</taxon>
        <taxon>Entelegynae</taxon>
        <taxon>Araneoidea</taxon>
        <taxon>Nephilidae</taxon>
        <taxon>Nephila</taxon>
    </lineage>
</organism>
<reference evidence="2" key="1">
    <citation type="submission" date="2020-08" db="EMBL/GenBank/DDBJ databases">
        <title>Multicomponent nature underlies the extraordinary mechanical properties of spider dragline silk.</title>
        <authorList>
            <person name="Kono N."/>
            <person name="Nakamura H."/>
            <person name="Mori M."/>
            <person name="Yoshida Y."/>
            <person name="Ohtoshi R."/>
            <person name="Malay A.D."/>
            <person name="Moran D.A.P."/>
            <person name="Tomita M."/>
            <person name="Numata K."/>
            <person name="Arakawa K."/>
        </authorList>
    </citation>
    <scope>NUCLEOTIDE SEQUENCE</scope>
</reference>
<accession>A0A8X6UKZ0</accession>
<name>A0A8X6UKZ0_NEPPI</name>
<gene>
    <name evidence="2" type="ORF">NPIL_543091</name>
</gene>
<sequence length="147" mass="16711">MIGLILELSFYVISCGMAMISELDLDFILHISACIIFTEIVKHCFIMILDDINGERETLILDQEMEVVEKKEKIPVVHSMMVYKMCEGLGINVRIASIENRKSWIFKFNGHPKCVNPMAASEINGQMNKLKSQKVIPVVKPASVFMF</sequence>
<proteinExistence type="predicted"/>
<evidence type="ECO:0000313" key="3">
    <source>
        <dbReference type="Proteomes" id="UP000887013"/>
    </source>
</evidence>
<feature type="chain" id="PRO_5036461214" evidence="1">
    <location>
        <begin position="19"/>
        <end position="147"/>
    </location>
</feature>
<dbReference type="AlphaFoldDB" id="A0A8X6UKZ0"/>
<dbReference type="Proteomes" id="UP000887013">
    <property type="component" value="Unassembled WGS sequence"/>
</dbReference>
<feature type="signal peptide" evidence="1">
    <location>
        <begin position="1"/>
        <end position="18"/>
    </location>
</feature>
<dbReference type="EMBL" id="BMAW01081548">
    <property type="protein sequence ID" value="GFU25029.1"/>
    <property type="molecule type" value="Genomic_DNA"/>
</dbReference>
<evidence type="ECO:0000256" key="1">
    <source>
        <dbReference type="SAM" id="SignalP"/>
    </source>
</evidence>